<reference evidence="2 3" key="1">
    <citation type="submission" date="2020-08" db="EMBL/GenBank/DDBJ databases">
        <title>The Agave Microbiome: Exploring the role of microbial communities in plant adaptations to desert environments.</title>
        <authorList>
            <person name="Partida-Martinez L.P."/>
        </authorList>
    </citation>
    <scope>NUCLEOTIDE SEQUENCE [LARGE SCALE GENOMIC DNA]</scope>
    <source>
        <strain evidence="2 3">RAS26</strain>
    </source>
</reference>
<accession>A0A7W4YCY0</accession>
<dbReference type="AlphaFoldDB" id="A0A7W4YCY0"/>
<dbReference type="EMBL" id="JACHVX010000010">
    <property type="protein sequence ID" value="MBB2925480.1"/>
    <property type="molecule type" value="Genomic_DNA"/>
</dbReference>
<reference evidence="2 3" key="2">
    <citation type="submission" date="2020-08" db="EMBL/GenBank/DDBJ databases">
        <authorList>
            <person name="Partida-Martinez L."/>
            <person name="Huntemann M."/>
            <person name="Clum A."/>
            <person name="Wang J."/>
            <person name="Palaniappan K."/>
            <person name="Ritter S."/>
            <person name="Chen I.-M."/>
            <person name="Stamatis D."/>
            <person name="Reddy T."/>
            <person name="O'Malley R."/>
            <person name="Daum C."/>
            <person name="Shapiro N."/>
            <person name="Ivanova N."/>
            <person name="Kyrpides N."/>
            <person name="Woyke T."/>
        </authorList>
    </citation>
    <scope>NUCLEOTIDE SEQUENCE [LARGE SCALE GENOMIC DNA]</scope>
    <source>
        <strain evidence="2 3">RAS26</strain>
    </source>
</reference>
<evidence type="ECO:0000256" key="1">
    <source>
        <dbReference type="SAM" id="MobiDB-lite"/>
    </source>
</evidence>
<name>A0A7W4YCY0_9CELL</name>
<proteinExistence type="predicted"/>
<gene>
    <name evidence="2" type="ORF">FHR80_004424</name>
</gene>
<comment type="caution">
    <text evidence="2">The sequence shown here is derived from an EMBL/GenBank/DDBJ whole genome shotgun (WGS) entry which is preliminary data.</text>
</comment>
<evidence type="ECO:0000313" key="2">
    <source>
        <dbReference type="EMBL" id="MBB2925480.1"/>
    </source>
</evidence>
<organism evidence="2 3">
    <name type="scientific">Cellulomonas cellasea</name>
    <dbReference type="NCBI Taxonomy" id="43670"/>
    <lineage>
        <taxon>Bacteria</taxon>
        <taxon>Bacillati</taxon>
        <taxon>Actinomycetota</taxon>
        <taxon>Actinomycetes</taxon>
        <taxon>Micrococcales</taxon>
        <taxon>Cellulomonadaceae</taxon>
        <taxon>Cellulomonas</taxon>
    </lineage>
</organism>
<feature type="compositionally biased region" description="Polar residues" evidence="1">
    <location>
        <begin position="1"/>
        <end position="11"/>
    </location>
</feature>
<feature type="region of interest" description="Disordered" evidence="1">
    <location>
        <begin position="1"/>
        <end position="40"/>
    </location>
</feature>
<sequence>MSNQRVVTSVQGAEPRRMIAGGLDEPFAQATAPQADEQRA</sequence>
<dbReference type="RefSeq" id="WP_260177242.1">
    <property type="nucleotide sequence ID" value="NZ_JACHVX010000010.1"/>
</dbReference>
<dbReference type="Proteomes" id="UP000518206">
    <property type="component" value="Unassembled WGS sequence"/>
</dbReference>
<protein>
    <submittedName>
        <fullName evidence="2">Uncharacterized protein</fullName>
    </submittedName>
</protein>
<evidence type="ECO:0000313" key="3">
    <source>
        <dbReference type="Proteomes" id="UP000518206"/>
    </source>
</evidence>